<accession>A0ACC5P5N1</accession>
<evidence type="ECO:0000313" key="1">
    <source>
        <dbReference type="EMBL" id="MBB5342009.1"/>
    </source>
</evidence>
<evidence type="ECO:0000313" key="2">
    <source>
        <dbReference type="Proteomes" id="UP000569005"/>
    </source>
</evidence>
<gene>
    <name evidence="1" type="ORF">HDF13_004398</name>
</gene>
<dbReference type="EMBL" id="JACHEA010000003">
    <property type="protein sequence ID" value="MBB5342009.1"/>
    <property type="molecule type" value="Genomic_DNA"/>
</dbReference>
<proteinExistence type="predicted"/>
<comment type="caution">
    <text evidence="1">The sequence shown here is derived from an EMBL/GenBank/DDBJ whole genome shotgun (WGS) entry which is preliminary data.</text>
</comment>
<name>A0ACC5P5N1_9BACT</name>
<keyword evidence="1" id="KW-0456">Lyase</keyword>
<reference evidence="1" key="1">
    <citation type="submission" date="2020-08" db="EMBL/GenBank/DDBJ databases">
        <title>Genomic Encyclopedia of Type Strains, Phase IV (KMG-V): Genome sequencing to study the core and pangenomes of soil and plant-associated prokaryotes.</title>
        <authorList>
            <person name="Whitman W."/>
        </authorList>
    </citation>
    <scope>NUCLEOTIDE SEQUENCE</scope>
    <source>
        <strain evidence="1">M8UP15</strain>
    </source>
</reference>
<sequence length="181" mass="20079">MNSKLIQYNVPAKDIGKIKAFYSKIVGHAEFARSLTSQVTSYHLPISKDGLQFTITQRHSAQEPPICYFSVESLSATVDALIADGGSVFVEPFDLPVAPAVLEEYTEEFRKNHKEAPGNTVGRAAILRDPEGNIFGLTELHEQAHSLFKVGRYQDDMVDAEQMIQHNRGIAMGKKLEKSNS</sequence>
<organism evidence="1 2">
    <name type="scientific">Tunturiibacter gelidiferens</name>
    <dbReference type="NCBI Taxonomy" id="3069689"/>
    <lineage>
        <taxon>Bacteria</taxon>
        <taxon>Pseudomonadati</taxon>
        <taxon>Acidobacteriota</taxon>
        <taxon>Terriglobia</taxon>
        <taxon>Terriglobales</taxon>
        <taxon>Acidobacteriaceae</taxon>
        <taxon>Tunturiibacter</taxon>
    </lineage>
</organism>
<protein>
    <submittedName>
        <fullName evidence="1">Enzyme related to lactoylglutathione lyase</fullName>
    </submittedName>
</protein>
<keyword evidence="2" id="KW-1185">Reference proteome</keyword>
<dbReference type="Proteomes" id="UP000569005">
    <property type="component" value="Unassembled WGS sequence"/>
</dbReference>